<evidence type="ECO:0000313" key="5">
    <source>
        <dbReference type="Proteomes" id="UP000710432"/>
    </source>
</evidence>
<reference evidence="4" key="1">
    <citation type="submission" date="2020-03" db="EMBL/GenBank/DDBJ databases">
        <title>Studies in the Genomics of Life Span.</title>
        <authorList>
            <person name="Glass D."/>
        </authorList>
    </citation>
    <scope>NUCLEOTIDE SEQUENCE</scope>
    <source>
        <strain evidence="4">LTLLF</strain>
        <tissue evidence="4">Muscle</tissue>
    </source>
</reference>
<proteinExistence type="predicted"/>
<dbReference type="AlphaFoldDB" id="A0A8J6GEB4"/>
<accession>A0A8J6GEB4</accession>
<evidence type="ECO:0000256" key="2">
    <source>
        <dbReference type="SAM" id="MobiDB-lite"/>
    </source>
</evidence>
<organism evidence="4 5">
    <name type="scientific">Microtus ochrogaster</name>
    <name type="common">Prairie vole</name>
    <dbReference type="NCBI Taxonomy" id="79684"/>
    <lineage>
        <taxon>Eukaryota</taxon>
        <taxon>Metazoa</taxon>
        <taxon>Chordata</taxon>
        <taxon>Craniata</taxon>
        <taxon>Vertebrata</taxon>
        <taxon>Euteleostomi</taxon>
        <taxon>Mammalia</taxon>
        <taxon>Eutheria</taxon>
        <taxon>Euarchontoglires</taxon>
        <taxon>Glires</taxon>
        <taxon>Rodentia</taxon>
        <taxon>Myomorpha</taxon>
        <taxon>Muroidea</taxon>
        <taxon>Cricetidae</taxon>
        <taxon>Arvicolinae</taxon>
        <taxon>Microtus</taxon>
    </lineage>
</organism>
<feature type="domain" description="FERM" evidence="3">
    <location>
        <begin position="1"/>
        <end position="112"/>
    </location>
</feature>
<dbReference type="Gene3D" id="1.20.80.10">
    <property type="match status" value="1"/>
</dbReference>
<dbReference type="Proteomes" id="UP000710432">
    <property type="component" value="Unassembled WGS sequence"/>
</dbReference>
<dbReference type="PROSITE" id="PS50057">
    <property type="entry name" value="FERM_3"/>
    <property type="match status" value="1"/>
</dbReference>
<dbReference type="GO" id="GO:0090090">
    <property type="term" value="P:negative regulation of canonical Wnt signaling pathway"/>
    <property type="evidence" value="ECO:0007669"/>
    <property type="project" value="TreeGrafter"/>
</dbReference>
<dbReference type="InterPro" id="IPR014352">
    <property type="entry name" value="FERM/acyl-CoA-bd_prot_sf"/>
</dbReference>
<dbReference type="InterPro" id="IPR051594">
    <property type="entry name" value="KRIT1/FRMD8"/>
</dbReference>
<protein>
    <recommendedName>
        <fullName evidence="1">FERM domain-containing protein 8</fullName>
    </recommendedName>
</protein>
<evidence type="ECO:0000313" key="4">
    <source>
        <dbReference type="EMBL" id="KAH0508984.1"/>
    </source>
</evidence>
<dbReference type="CDD" id="cd14473">
    <property type="entry name" value="FERM_B-lobe"/>
    <property type="match status" value="1"/>
</dbReference>
<dbReference type="GO" id="GO:0005886">
    <property type="term" value="C:plasma membrane"/>
    <property type="evidence" value="ECO:0007669"/>
    <property type="project" value="TreeGrafter"/>
</dbReference>
<gene>
    <name evidence="4" type="ORF">LTLLF_161395</name>
</gene>
<dbReference type="PANTHER" id="PTHR13283:SF10">
    <property type="entry name" value="FERM DOMAIN-CONTAINING PROTEIN 8"/>
    <property type="match status" value="1"/>
</dbReference>
<evidence type="ECO:0000256" key="1">
    <source>
        <dbReference type="ARBA" id="ARBA00039547"/>
    </source>
</evidence>
<dbReference type="InterPro" id="IPR035963">
    <property type="entry name" value="FERM_2"/>
</dbReference>
<dbReference type="SUPFAM" id="SSF47031">
    <property type="entry name" value="Second domain of FERM"/>
    <property type="match status" value="1"/>
</dbReference>
<name>A0A8J6GEB4_MICOH</name>
<comment type="caution">
    <text evidence="4">The sequence shown here is derived from an EMBL/GenBank/DDBJ whole genome shotgun (WGS) entry which is preliminary data.</text>
</comment>
<evidence type="ECO:0000259" key="3">
    <source>
        <dbReference type="PROSITE" id="PS50057"/>
    </source>
</evidence>
<dbReference type="Pfam" id="PF00373">
    <property type="entry name" value="FERM_M"/>
    <property type="match status" value="1"/>
</dbReference>
<dbReference type="InterPro" id="IPR019748">
    <property type="entry name" value="FERM_central"/>
</dbReference>
<sequence>MDEPSLQFRRNVFFPKRRELQVRCAQSPVPPTPRYVDSRALPSSSEPSSSCHTGLQIHDEEVLRLFYEEAKGNVLTARYPCDLEDCEVLGALVCRVQLGPYQPGQPAACTLR</sequence>
<dbReference type="PANTHER" id="PTHR13283">
    <property type="entry name" value="KREV INTERACTION TRAPPED 1-RELATED"/>
    <property type="match status" value="1"/>
</dbReference>
<dbReference type="EMBL" id="JAATJU010023037">
    <property type="protein sequence ID" value="KAH0508984.1"/>
    <property type="molecule type" value="Genomic_DNA"/>
</dbReference>
<dbReference type="InterPro" id="IPR000299">
    <property type="entry name" value="FERM_domain"/>
</dbReference>
<feature type="region of interest" description="Disordered" evidence="2">
    <location>
        <begin position="26"/>
        <end position="55"/>
    </location>
</feature>